<proteinExistence type="predicted"/>
<dbReference type="InterPro" id="IPR005583">
    <property type="entry name" value="YaaA"/>
</dbReference>
<dbReference type="PANTHER" id="PTHR30283:SF4">
    <property type="entry name" value="PEROXIDE STRESS RESISTANCE PROTEIN YAAA"/>
    <property type="match status" value="1"/>
</dbReference>
<evidence type="ECO:0000313" key="2">
    <source>
        <dbReference type="Proteomes" id="UP001589896"/>
    </source>
</evidence>
<evidence type="ECO:0000313" key="1">
    <source>
        <dbReference type="EMBL" id="MFC0682483.1"/>
    </source>
</evidence>
<dbReference type="RefSeq" id="WP_386676544.1">
    <property type="nucleotide sequence ID" value="NZ_JBHLTG010000014.1"/>
</dbReference>
<dbReference type="PANTHER" id="PTHR30283">
    <property type="entry name" value="PEROXIDE STRESS RESPONSE PROTEIN YAAA"/>
    <property type="match status" value="1"/>
</dbReference>
<dbReference type="Proteomes" id="UP001589896">
    <property type="component" value="Unassembled WGS sequence"/>
</dbReference>
<accession>A0ABV6S2Y0</accession>
<protein>
    <submittedName>
        <fullName evidence="1">YaaA family protein</fullName>
    </submittedName>
</protein>
<name>A0ABV6S2Y0_9GAMM</name>
<dbReference type="Pfam" id="PF03883">
    <property type="entry name" value="H2O2_YaaD"/>
    <property type="match status" value="1"/>
</dbReference>
<reference evidence="1 2" key="1">
    <citation type="submission" date="2024-09" db="EMBL/GenBank/DDBJ databases">
        <authorList>
            <person name="Sun Q."/>
            <person name="Mori K."/>
        </authorList>
    </citation>
    <scope>NUCLEOTIDE SEQUENCE [LARGE SCALE GENOMIC DNA]</scope>
    <source>
        <strain evidence="1 2">KCTC 23076</strain>
    </source>
</reference>
<organism evidence="1 2">
    <name type="scientific">Lysobacter korlensis</name>
    <dbReference type="NCBI Taxonomy" id="553636"/>
    <lineage>
        <taxon>Bacteria</taxon>
        <taxon>Pseudomonadati</taxon>
        <taxon>Pseudomonadota</taxon>
        <taxon>Gammaproteobacteria</taxon>
        <taxon>Lysobacterales</taxon>
        <taxon>Lysobacteraceae</taxon>
        <taxon>Lysobacter</taxon>
    </lineage>
</organism>
<comment type="caution">
    <text evidence="1">The sequence shown here is derived from an EMBL/GenBank/DDBJ whole genome shotgun (WGS) entry which is preliminary data.</text>
</comment>
<dbReference type="EMBL" id="JBHLTG010000014">
    <property type="protein sequence ID" value="MFC0682483.1"/>
    <property type="molecule type" value="Genomic_DNA"/>
</dbReference>
<sequence>MLLLLPPSETKRDGGDPARSLDLGALSFPTLTPPRRATLAALRRLSRNLQAATLGLKLGASQRFEVDRNRVLGSSPVLPAIERYTGVLYDGLDAQSLDPAERSFAAGSVAIASALFGLLRADDPIPAYRLSHDSRLPGLSLKTHWKGPVSAALAEVEGPLIDLRSEGYVALGPLPDRPDAVTVRVVTEDAGGQRKALNHFNKKAKGEFTRAVIRAGVRHGSVESLLEWAPSAGIRFVRSGDRTLDLIV</sequence>
<gene>
    <name evidence="1" type="ORF">ACFFGH_32030</name>
</gene>
<keyword evidence="2" id="KW-1185">Reference proteome</keyword>